<accession>A0A1B6ILC7</accession>
<dbReference type="AlphaFoldDB" id="A0A1B6ILC7"/>
<dbReference type="EMBL" id="GECU01019979">
    <property type="protein sequence ID" value="JAS87727.1"/>
    <property type="molecule type" value="Transcribed_RNA"/>
</dbReference>
<evidence type="ECO:0000313" key="1">
    <source>
        <dbReference type="EMBL" id="JAS87727.1"/>
    </source>
</evidence>
<name>A0A1B6ILC7_9HEMI</name>
<sequence length="126" mass="15020">MQKRAIMLMPGIGPRESCRNIFKNWKILTVTSIYIIETILFCITKNPPKQRDLHGHYTRQAGDYTLPVHRTALYEKKPSYAGMKLFNKLPDHLKDNPRAIKRTLRCWLQDHAYYTLDEFFSWNDEF</sequence>
<gene>
    <name evidence="1" type="ORF">g.38413</name>
</gene>
<organism evidence="1">
    <name type="scientific">Homalodisca liturata</name>
    <dbReference type="NCBI Taxonomy" id="320908"/>
    <lineage>
        <taxon>Eukaryota</taxon>
        <taxon>Metazoa</taxon>
        <taxon>Ecdysozoa</taxon>
        <taxon>Arthropoda</taxon>
        <taxon>Hexapoda</taxon>
        <taxon>Insecta</taxon>
        <taxon>Pterygota</taxon>
        <taxon>Neoptera</taxon>
        <taxon>Paraneoptera</taxon>
        <taxon>Hemiptera</taxon>
        <taxon>Auchenorrhyncha</taxon>
        <taxon>Membracoidea</taxon>
        <taxon>Cicadellidae</taxon>
        <taxon>Cicadellinae</taxon>
        <taxon>Proconiini</taxon>
        <taxon>Homalodisca</taxon>
    </lineage>
</organism>
<protein>
    <submittedName>
        <fullName evidence="1">Uncharacterized protein</fullName>
    </submittedName>
</protein>
<proteinExistence type="predicted"/>
<reference evidence="1" key="1">
    <citation type="submission" date="2015-11" db="EMBL/GenBank/DDBJ databases">
        <title>De novo transcriptome assembly of four potential Pierce s Disease insect vectors from Arizona vineyards.</title>
        <authorList>
            <person name="Tassone E.E."/>
        </authorList>
    </citation>
    <scope>NUCLEOTIDE SEQUENCE</scope>
</reference>